<dbReference type="PANTHER" id="PTHR10288">
    <property type="entry name" value="KH DOMAIN CONTAINING RNA BINDING PROTEIN"/>
    <property type="match status" value="1"/>
</dbReference>
<keyword evidence="6" id="KW-1185">Reference proteome</keyword>
<dbReference type="InterPro" id="IPR004088">
    <property type="entry name" value="KH_dom_type_1"/>
</dbReference>
<dbReference type="InterPro" id="IPR036612">
    <property type="entry name" value="KH_dom_type_1_sf"/>
</dbReference>
<dbReference type="OrthoDB" id="10027144at2759"/>
<keyword evidence="2" id="KW-0694">RNA-binding</keyword>
<keyword evidence="1" id="KW-0677">Repeat</keyword>
<feature type="non-terminal residue" evidence="5">
    <location>
        <position position="1"/>
    </location>
</feature>
<dbReference type="PROSITE" id="PS50084">
    <property type="entry name" value="KH_TYPE_1"/>
    <property type="match status" value="2"/>
</dbReference>
<accession>A0A4P9XGD3</accession>
<feature type="compositionally biased region" description="Basic and acidic residues" evidence="3">
    <location>
        <begin position="174"/>
        <end position="185"/>
    </location>
</feature>
<dbReference type="Pfam" id="PF00013">
    <property type="entry name" value="KH_1"/>
    <property type="match status" value="1"/>
</dbReference>
<evidence type="ECO:0000256" key="3">
    <source>
        <dbReference type="SAM" id="MobiDB-lite"/>
    </source>
</evidence>
<evidence type="ECO:0000256" key="2">
    <source>
        <dbReference type="PROSITE-ProRule" id="PRU00117"/>
    </source>
</evidence>
<name>A0A4P9XGD3_9FUNG</name>
<proteinExistence type="predicted"/>
<protein>
    <recommendedName>
        <fullName evidence="4">K Homology domain-containing protein</fullName>
    </recommendedName>
</protein>
<gene>
    <name evidence="5" type="ORF">THASP1DRAFT_26770</name>
</gene>
<dbReference type="SMART" id="SM00322">
    <property type="entry name" value="KH"/>
    <property type="match status" value="2"/>
</dbReference>
<dbReference type="EMBL" id="KZ993565">
    <property type="protein sequence ID" value="RKP04638.1"/>
    <property type="molecule type" value="Genomic_DNA"/>
</dbReference>
<dbReference type="GO" id="GO:0003723">
    <property type="term" value="F:RNA binding"/>
    <property type="evidence" value="ECO:0007669"/>
    <property type="project" value="UniProtKB-UniRule"/>
</dbReference>
<evidence type="ECO:0000259" key="4">
    <source>
        <dbReference type="SMART" id="SM00322"/>
    </source>
</evidence>
<dbReference type="Gene3D" id="3.30.1370.10">
    <property type="entry name" value="K Homology domain, type 1"/>
    <property type="match status" value="2"/>
</dbReference>
<feature type="region of interest" description="Disordered" evidence="3">
    <location>
        <begin position="142"/>
        <end position="214"/>
    </location>
</feature>
<reference evidence="6" key="1">
    <citation type="journal article" date="2018" name="Nat. Microbiol.">
        <title>Leveraging single-cell genomics to expand the fungal tree of life.</title>
        <authorList>
            <person name="Ahrendt S.R."/>
            <person name="Quandt C.A."/>
            <person name="Ciobanu D."/>
            <person name="Clum A."/>
            <person name="Salamov A."/>
            <person name="Andreopoulos B."/>
            <person name="Cheng J.F."/>
            <person name="Woyke T."/>
            <person name="Pelin A."/>
            <person name="Henrissat B."/>
            <person name="Reynolds N.K."/>
            <person name="Benny G.L."/>
            <person name="Smith M.E."/>
            <person name="James T.Y."/>
            <person name="Grigoriev I.V."/>
        </authorList>
    </citation>
    <scope>NUCLEOTIDE SEQUENCE [LARGE SCALE GENOMIC DNA]</scope>
    <source>
        <strain evidence="6">RSA 1356</strain>
    </source>
</reference>
<feature type="compositionally biased region" description="Acidic residues" evidence="3">
    <location>
        <begin position="196"/>
        <end position="214"/>
    </location>
</feature>
<dbReference type="InterPro" id="IPR004087">
    <property type="entry name" value="KH_dom"/>
</dbReference>
<dbReference type="STRING" id="78915.A0A4P9XGD3"/>
<organism evidence="5 6">
    <name type="scientific">Thamnocephalis sphaerospora</name>
    <dbReference type="NCBI Taxonomy" id="78915"/>
    <lineage>
        <taxon>Eukaryota</taxon>
        <taxon>Fungi</taxon>
        <taxon>Fungi incertae sedis</taxon>
        <taxon>Zoopagomycota</taxon>
        <taxon>Zoopagomycotina</taxon>
        <taxon>Zoopagomycetes</taxon>
        <taxon>Zoopagales</taxon>
        <taxon>Sigmoideomycetaceae</taxon>
        <taxon>Thamnocephalis</taxon>
    </lineage>
</organism>
<feature type="domain" description="K Homology" evidence="4">
    <location>
        <begin position="107"/>
        <end position="185"/>
    </location>
</feature>
<evidence type="ECO:0000313" key="6">
    <source>
        <dbReference type="Proteomes" id="UP000271241"/>
    </source>
</evidence>
<sequence length="214" mass="23676">DDANTTEPMILVRITGQQEGCDKAKAEIQSLLRYRESITVPRAERSALQGRGSSVMQTLRREYDVALRRAAPADADTDTDDDQWVLVGEEAQVRAAKDYLECVVGARKYVEILEVPAHLHRFVVGRGGSTVRNISDSTRCLVHIPNPRRGDNEDESSGDAQDRITVTGSQEQVAEAKRMIEEALKRAGRQVTRGAEEEDGAAEEESSAHEDDEQ</sequence>
<dbReference type="SUPFAM" id="SSF54791">
    <property type="entry name" value="Eukaryotic type KH-domain (KH-domain type I)"/>
    <property type="match status" value="2"/>
</dbReference>
<evidence type="ECO:0000313" key="5">
    <source>
        <dbReference type="EMBL" id="RKP04638.1"/>
    </source>
</evidence>
<dbReference type="Proteomes" id="UP000271241">
    <property type="component" value="Unassembled WGS sequence"/>
</dbReference>
<dbReference type="AlphaFoldDB" id="A0A4P9XGD3"/>
<dbReference type="CDD" id="cd00105">
    <property type="entry name" value="KH-I"/>
    <property type="match status" value="1"/>
</dbReference>
<feature type="domain" description="K Homology" evidence="4">
    <location>
        <begin position="32"/>
        <end position="105"/>
    </location>
</feature>
<evidence type="ECO:0000256" key="1">
    <source>
        <dbReference type="ARBA" id="ARBA00022737"/>
    </source>
</evidence>